<evidence type="ECO:0000256" key="3">
    <source>
        <dbReference type="ARBA" id="ARBA00023163"/>
    </source>
</evidence>
<evidence type="ECO:0000256" key="2">
    <source>
        <dbReference type="ARBA" id="ARBA00023125"/>
    </source>
</evidence>
<dbReference type="SUPFAM" id="SSF47413">
    <property type="entry name" value="lambda repressor-like DNA-binding domains"/>
    <property type="match status" value="1"/>
</dbReference>
<keyword evidence="1" id="KW-0805">Transcription regulation</keyword>
<dbReference type="PROSITE" id="PS50943">
    <property type="entry name" value="HTH_CROC1"/>
    <property type="match status" value="1"/>
</dbReference>
<dbReference type="Pfam" id="PF00356">
    <property type="entry name" value="LacI"/>
    <property type="match status" value="1"/>
</dbReference>
<dbReference type="Gene3D" id="1.10.260.40">
    <property type="entry name" value="lambda repressor-like DNA-binding domains"/>
    <property type="match status" value="1"/>
</dbReference>
<evidence type="ECO:0000259" key="5">
    <source>
        <dbReference type="PROSITE" id="PS50943"/>
    </source>
</evidence>
<protein>
    <submittedName>
        <fullName evidence="6">DNA-binding transcriptional regulator, LacI/PurR family</fullName>
    </submittedName>
</protein>
<proteinExistence type="predicted"/>
<keyword evidence="2 6" id="KW-0238">DNA-binding</keyword>
<dbReference type="RefSeq" id="WP_089775449.1">
    <property type="nucleotide sequence ID" value="NZ_FNTX01000002.1"/>
</dbReference>
<evidence type="ECO:0000256" key="1">
    <source>
        <dbReference type="ARBA" id="ARBA00023015"/>
    </source>
</evidence>
<dbReference type="Gene3D" id="3.40.50.2300">
    <property type="match status" value="2"/>
</dbReference>
<name>A0A1H5NGV7_9MICO</name>
<dbReference type="GO" id="GO:0003700">
    <property type="term" value="F:DNA-binding transcription factor activity"/>
    <property type="evidence" value="ECO:0007669"/>
    <property type="project" value="TreeGrafter"/>
</dbReference>
<dbReference type="GO" id="GO:0000976">
    <property type="term" value="F:transcription cis-regulatory region binding"/>
    <property type="evidence" value="ECO:0007669"/>
    <property type="project" value="TreeGrafter"/>
</dbReference>
<reference evidence="7" key="1">
    <citation type="submission" date="2016-10" db="EMBL/GenBank/DDBJ databases">
        <authorList>
            <person name="Varghese N."/>
            <person name="Submissions S."/>
        </authorList>
    </citation>
    <scope>NUCLEOTIDE SEQUENCE [LARGE SCALE GENOMIC DNA]</scope>
    <source>
        <strain evidence="7">DSM 21368</strain>
    </source>
</reference>
<dbReference type="InterPro" id="IPR028082">
    <property type="entry name" value="Peripla_BP_I"/>
</dbReference>
<organism evidence="6 7">
    <name type="scientific">Ruania alba</name>
    <dbReference type="NCBI Taxonomy" id="648782"/>
    <lineage>
        <taxon>Bacteria</taxon>
        <taxon>Bacillati</taxon>
        <taxon>Actinomycetota</taxon>
        <taxon>Actinomycetes</taxon>
        <taxon>Micrococcales</taxon>
        <taxon>Ruaniaceae</taxon>
        <taxon>Ruania</taxon>
    </lineage>
</organism>
<dbReference type="SUPFAM" id="SSF53822">
    <property type="entry name" value="Periplasmic binding protein-like I"/>
    <property type="match status" value="1"/>
</dbReference>
<feature type="domain" description="HTH cro/C1-type" evidence="5">
    <location>
        <begin position="3"/>
        <end position="32"/>
    </location>
</feature>
<accession>A0A1H5NGV7</accession>
<dbReference type="Proteomes" id="UP000199220">
    <property type="component" value="Unassembled WGS sequence"/>
</dbReference>
<dbReference type="InterPro" id="IPR000843">
    <property type="entry name" value="HTH_LacI"/>
</dbReference>
<dbReference type="InterPro" id="IPR046335">
    <property type="entry name" value="LacI/GalR-like_sensor"/>
</dbReference>
<dbReference type="STRING" id="648782.SAMN04488554_4263"/>
<evidence type="ECO:0000313" key="6">
    <source>
        <dbReference type="EMBL" id="SEF00067.1"/>
    </source>
</evidence>
<dbReference type="InterPro" id="IPR001387">
    <property type="entry name" value="Cro/C1-type_HTH"/>
</dbReference>
<feature type="domain" description="HTH lacI-type" evidence="4">
    <location>
        <begin position="2"/>
        <end position="56"/>
    </location>
</feature>
<evidence type="ECO:0000313" key="7">
    <source>
        <dbReference type="Proteomes" id="UP000199220"/>
    </source>
</evidence>
<dbReference type="SMART" id="SM00354">
    <property type="entry name" value="HTH_LACI"/>
    <property type="match status" value="1"/>
</dbReference>
<dbReference type="PROSITE" id="PS50932">
    <property type="entry name" value="HTH_LACI_2"/>
    <property type="match status" value="1"/>
</dbReference>
<dbReference type="CDD" id="cd01392">
    <property type="entry name" value="HTH_LacI"/>
    <property type="match status" value="1"/>
</dbReference>
<dbReference type="Pfam" id="PF13377">
    <property type="entry name" value="Peripla_BP_3"/>
    <property type="match status" value="1"/>
</dbReference>
<dbReference type="OrthoDB" id="252678at2"/>
<keyword evidence="7" id="KW-1185">Reference proteome</keyword>
<dbReference type="PANTHER" id="PTHR30146">
    <property type="entry name" value="LACI-RELATED TRANSCRIPTIONAL REPRESSOR"/>
    <property type="match status" value="1"/>
</dbReference>
<dbReference type="PANTHER" id="PTHR30146:SF153">
    <property type="entry name" value="LACTOSE OPERON REPRESSOR"/>
    <property type="match status" value="1"/>
</dbReference>
<sequence length="343" mass="35882">MATIDDVAKRAGVATSTVSYVLSGKRRISAATRAKVQAAVAELGYHPHAGARALASARTNVLALMVPLPLTPGTKALRPDIDVNVLMQFVAGIAPRARALGYDVLLVTDDDPSATERVWAGSTADAIIAMSVQAEDPRIEALSRARTPAILIGLPDDPHGLSCVDFDFESAGRLAIRHLAAHGHRRIAMVGPPSVTFERRMSFAERMVRGLSEQSAAAGAQFSIAPTAARRDAVATALAPVLDGPDRATALVVHHEAALPSVLDVLRERQLRLPQDISVIAVCPPSIAEQQAAPLSSIDVPAQSIGATAVEMAVAALRGEGAPETRLVRAELTDRASTSAPLA</sequence>
<gene>
    <name evidence="6" type="ORF">SAMN04488554_4263</name>
</gene>
<dbReference type="InterPro" id="IPR010982">
    <property type="entry name" value="Lambda_DNA-bd_dom_sf"/>
</dbReference>
<dbReference type="CDD" id="cd06267">
    <property type="entry name" value="PBP1_LacI_sugar_binding-like"/>
    <property type="match status" value="1"/>
</dbReference>
<keyword evidence="3" id="KW-0804">Transcription</keyword>
<evidence type="ECO:0000259" key="4">
    <source>
        <dbReference type="PROSITE" id="PS50932"/>
    </source>
</evidence>
<dbReference type="EMBL" id="FNTX01000002">
    <property type="protein sequence ID" value="SEF00067.1"/>
    <property type="molecule type" value="Genomic_DNA"/>
</dbReference>
<dbReference type="AlphaFoldDB" id="A0A1H5NGV7"/>